<feature type="compositionally biased region" description="Basic and acidic residues" evidence="1">
    <location>
        <begin position="154"/>
        <end position="164"/>
    </location>
</feature>
<evidence type="ECO:0000313" key="3">
    <source>
        <dbReference type="Proteomes" id="UP000593571"/>
    </source>
</evidence>
<organism evidence="2 3">
    <name type="scientific">Rousettus aegyptiacus</name>
    <name type="common">Egyptian fruit bat</name>
    <name type="synonym">Pteropus aegyptiacus</name>
    <dbReference type="NCBI Taxonomy" id="9407"/>
    <lineage>
        <taxon>Eukaryota</taxon>
        <taxon>Metazoa</taxon>
        <taxon>Chordata</taxon>
        <taxon>Craniata</taxon>
        <taxon>Vertebrata</taxon>
        <taxon>Euteleostomi</taxon>
        <taxon>Mammalia</taxon>
        <taxon>Eutheria</taxon>
        <taxon>Laurasiatheria</taxon>
        <taxon>Chiroptera</taxon>
        <taxon>Yinpterochiroptera</taxon>
        <taxon>Pteropodoidea</taxon>
        <taxon>Pteropodidae</taxon>
        <taxon>Rousettinae</taxon>
        <taxon>Rousettus</taxon>
    </lineage>
</organism>
<protein>
    <submittedName>
        <fullName evidence="2">Uncharacterized protein</fullName>
    </submittedName>
</protein>
<evidence type="ECO:0000256" key="1">
    <source>
        <dbReference type="SAM" id="MobiDB-lite"/>
    </source>
</evidence>
<feature type="region of interest" description="Disordered" evidence="1">
    <location>
        <begin position="1"/>
        <end position="200"/>
    </location>
</feature>
<sequence>MSKKLNKRKNDSSSQIPQRSQVTGTPAPPTLEGRTGRHRVLEQKPPREHCGLVKRWASVGTILRPNSRGPGHGGAPAPRACASFTSKNSTRFSLEKSPLMLLPGEGKRSRFEPRQSVCPNKASPSGPTALSELNSPGGKKVPSSTPAGRPVPPKRAENAEEHWRRPQSRGLGSSKARDVTIGPRELPTTHARRHVANSPFATVPLNQYLLSTFQQKYEGKKQKTNKKKTQFEETKQTSEPESDMSGMLDLSD</sequence>
<gene>
    <name evidence="2" type="ORF">HJG63_008932</name>
</gene>
<evidence type="ECO:0000313" key="2">
    <source>
        <dbReference type="EMBL" id="KAF6410367.1"/>
    </source>
</evidence>
<keyword evidence="3" id="KW-1185">Reference proteome</keyword>
<feature type="compositionally biased region" description="Polar residues" evidence="1">
    <location>
        <begin position="122"/>
        <end position="134"/>
    </location>
</feature>
<name>A0A7J8CHQ6_ROUAE</name>
<proteinExistence type="predicted"/>
<dbReference type="Proteomes" id="UP000593571">
    <property type="component" value="Unassembled WGS sequence"/>
</dbReference>
<feature type="compositionally biased region" description="Polar residues" evidence="1">
    <location>
        <begin position="83"/>
        <end position="92"/>
    </location>
</feature>
<dbReference type="EMBL" id="JACASE010000014">
    <property type="protein sequence ID" value="KAF6410367.1"/>
    <property type="molecule type" value="Genomic_DNA"/>
</dbReference>
<feature type="compositionally biased region" description="Polar residues" evidence="1">
    <location>
        <begin position="12"/>
        <end position="24"/>
    </location>
</feature>
<reference evidence="2 3" key="1">
    <citation type="journal article" date="2020" name="Nature">
        <title>Six reference-quality genomes reveal evolution of bat adaptations.</title>
        <authorList>
            <person name="Jebb D."/>
            <person name="Huang Z."/>
            <person name="Pippel M."/>
            <person name="Hughes G.M."/>
            <person name="Lavrichenko K."/>
            <person name="Devanna P."/>
            <person name="Winkler S."/>
            <person name="Jermiin L.S."/>
            <person name="Skirmuntt E.C."/>
            <person name="Katzourakis A."/>
            <person name="Burkitt-Gray L."/>
            <person name="Ray D.A."/>
            <person name="Sullivan K.A.M."/>
            <person name="Roscito J.G."/>
            <person name="Kirilenko B.M."/>
            <person name="Davalos L.M."/>
            <person name="Corthals A.P."/>
            <person name="Power M.L."/>
            <person name="Jones G."/>
            <person name="Ransome R.D."/>
            <person name="Dechmann D.K.N."/>
            <person name="Locatelli A.G."/>
            <person name="Puechmaille S.J."/>
            <person name="Fedrigo O."/>
            <person name="Jarvis E.D."/>
            <person name="Hiller M."/>
            <person name="Vernes S.C."/>
            <person name="Myers E.W."/>
            <person name="Teeling E.C."/>
        </authorList>
    </citation>
    <scope>NUCLEOTIDE SEQUENCE [LARGE SCALE GENOMIC DNA]</scope>
    <source>
        <strain evidence="2">MRouAeg1</strain>
        <tissue evidence="2">Muscle</tissue>
    </source>
</reference>
<dbReference type="AlphaFoldDB" id="A0A7J8CHQ6"/>
<feature type="compositionally biased region" description="Basic and acidic residues" evidence="1">
    <location>
        <begin position="39"/>
        <end position="51"/>
    </location>
</feature>
<accession>A0A7J8CHQ6</accession>
<feature type="compositionally biased region" description="Basic and acidic residues" evidence="1">
    <location>
        <begin position="229"/>
        <end position="238"/>
    </location>
</feature>
<comment type="caution">
    <text evidence="2">The sequence shown here is derived from an EMBL/GenBank/DDBJ whole genome shotgun (WGS) entry which is preliminary data.</text>
</comment>
<feature type="region of interest" description="Disordered" evidence="1">
    <location>
        <begin position="217"/>
        <end position="252"/>
    </location>
</feature>